<feature type="transmembrane region" description="Helical" evidence="1">
    <location>
        <begin position="83"/>
        <end position="101"/>
    </location>
</feature>
<feature type="transmembrane region" description="Helical" evidence="1">
    <location>
        <begin position="180"/>
        <end position="201"/>
    </location>
</feature>
<accession>A0A9W3K6R0</accession>
<dbReference type="Proteomes" id="UP000032866">
    <property type="component" value="Chromosome 2"/>
</dbReference>
<protein>
    <recommendedName>
        <fullName evidence="4">Integral membrane protein</fullName>
    </recommendedName>
</protein>
<dbReference type="KEGG" id="bct:GEM_4842"/>
<proteinExistence type="predicted"/>
<dbReference type="InterPro" id="IPR049713">
    <property type="entry name" value="Pr6Pr-like"/>
</dbReference>
<evidence type="ECO:0008006" key="4">
    <source>
        <dbReference type="Google" id="ProtNLM"/>
    </source>
</evidence>
<name>A0A9W3K6R0_BURCE</name>
<dbReference type="AlphaFoldDB" id="A0A9W3K6R0"/>
<dbReference type="EMBL" id="CP003775">
    <property type="protein sequence ID" value="AFQ51230.1"/>
    <property type="molecule type" value="Genomic_DNA"/>
</dbReference>
<keyword evidence="1" id="KW-0812">Transmembrane</keyword>
<dbReference type="NCBIfam" id="NF038065">
    <property type="entry name" value="Pr6Pr"/>
    <property type="match status" value="1"/>
</dbReference>
<evidence type="ECO:0000313" key="3">
    <source>
        <dbReference type="Proteomes" id="UP000032866"/>
    </source>
</evidence>
<evidence type="ECO:0000256" key="1">
    <source>
        <dbReference type="SAM" id="Phobius"/>
    </source>
</evidence>
<keyword evidence="1" id="KW-1133">Transmembrane helix</keyword>
<gene>
    <name evidence="2" type="ORF">GEM_4842</name>
</gene>
<keyword evidence="1" id="KW-0472">Membrane</keyword>
<feature type="transmembrane region" description="Helical" evidence="1">
    <location>
        <begin position="113"/>
        <end position="132"/>
    </location>
</feature>
<feature type="transmembrane region" description="Helical" evidence="1">
    <location>
        <begin position="51"/>
        <end position="71"/>
    </location>
</feature>
<organism evidence="2 3">
    <name type="scientific">Burkholderia cepacia GG4</name>
    <dbReference type="NCBI Taxonomy" id="1009846"/>
    <lineage>
        <taxon>Bacteria</taxon>
        <taxon>Pseudomonadati</taxon>
        <taxon>Pseudomonadota</taxon>
        <taxon>Betaproteobacteria</taxon>
        <taxon>Burkholderiales</taxon>
        <taxon>Burkholderiaceae</taxon>
        <taxon>Burkholderia</taxon>
        <taxon>Burkholderia cepacia complex</taxon>
    </lineage>
</organism>
<evidence type="ECO:0000313" key="2">
    <source>
        <dbReference type="EMBL" id="AFQ51230.1"/>
    </source>
</evidence>
<reference evidence="2 3" key="1">
    <citation type="journal article" date="2012" name="J. Bacteriol.">
        <title>Complete Genome Sequence of Burkholderia sp. Strain GG4, a Betaproteobacterium That Reduces 3-Oxo-N-Acylhomoserine Lactones and Produces Different N-Acylhomoserine Lactones.</title>
        <authorList>
            <person name="Hong K.W."/>
            <person name="Koh C.L."/>
            <person name="Sam C.K."/>
            <person name="Yin W.F."/>
            <person name="Chan K.G."/>
        </authorList>
    </citation>
    <scope>NUCLEOTIDE SEQUENCE [LARGE SCALE GENOMIC DNA]</scope>
    <source>
        <strain evidence="2 3">GG4</strain>
    </source>
</reference>
<feature type="transmembrane region" description="Helical" evidence="1">
    <location>
        <begin position="144"/>
        <end position="160"/>
    </location>
</feature>
<sequence length="219" mass="24515">MRRRAGIMSKAFFVAAYRLIAALLAVSTTLHSVAGYWHLPSFHLGNYLSYFTQLSSLYAAAMLAAGLWRVTRTGSARYESMRGAAVLYVLITAIVYELLLARLDALRHVTPAFNNWVLHRIVPLVMLCDWLYVEPRSPIPRRSVFAWLGFPFVYLGYTLVRGALENWYPYPFVDPRPHGYLPVAIQCSLIALGAAGLALGVRWLGNHARQSASAEVREG</sequence>